<accession>G8ZN68</accession>
<evidence type="ECO:0000256" key="3">
    <source>
        <dbReference type="ARBA" id="ARBA00023274"/>
    </source>
</evidence>
<sequence>MLKNFVSPLAPRALTRNYQVVSTVRKVIPVYPPVEKIQKANIVQTLAKKDLDTKLDPSGWRRKLVGKSPKDSISAGDVVRVVYDSKKCSYDNFVGYVLAVNRKNLIQDASLQLRNQISKTAVEATIPIFSPLIERIDILRKADSRRKRNRHYYIRGTKLDVGDLEASLRKKR</sequence>
<gene>
    <name evidence="4" type="primary">TDEL0A07300</name>
    <name evidence="4" type="ORF">TDEL_0A07300</name>
</gene>
<protein>
    <recommendedName>
        <fullName evidence="6">54S ribosomal protein IMG1, mitochondrial</fullName>
    </recommendedName>
</protein>
<reference evidence="4 5" key="1">
    <citation type="journal article" date="2011" name="Proc. Natl. Acad. Sci. U.S.A.">
        <title>Evolutionary erosion of yeast sex chromosomes by mating-type switching accidents.</title>
        <authorList>
            <person name="Gordon J.L."/>
            <person name="Armisen D."/>
            <person name="Proux-Wera E."/>
            <person name="Oheigeartaigh S.S."/>
            <person name="Byrne K.P."/>
            <person name="Wolfe K.H."/>
        </authorList>
    </citation>
    <scope>NUCLEOTIDE SEQUENCE [LARGE SCALE GENOMIC DNA]</scope>
    <source>
        <strain evidence="5">ATCC 10662 / CBS 1146 / NBRC 0425 / NCYC 2629 / NRRL Y-866</strain>
    </source>
</reference>
<dbReference type="GeneID" id="11503196"/>
<dbReference type="OrthoDB" id="432645at2759"/>
<dbReference type="FunCoup" id="G8ZN68">
    <property type="interactions" value="315"/>
</dbReference>
<dbReference type="AlphaFoldDB" id="G8ZN68"/>
<dbReference type="GO" id="GO:0006412">
    <property type="term" value="P:translation"/>
    <property type="evidence" value="ECO:0007669"/>
    <property type="project" value="InterPro"/>
</dbReference>
<organism evidence="4 5">
    <name type="scientific">Torulaspora delbrueckii</name>
    <name type="common">Yeast</name>
    <name type="synonym">Candida colliculosa</name>
    <dbReference type="NCBI Taxonomy" id="4950"/>
    <lineage>
        <taxon>Eukaryota</taxon>
        <taxon>Fungi</taxon>
        <taxon>Dikarya</taxon>
        <taxon>Ascomycota</taxon>
        <taxon>Saccharomycotina</taxon>
        <taxon>Saccharomycetes</taxon>
        <taxon>Saccharomycetales</taxon>
        <taxon>Saccharomycetaceae</taxon>
        <taxon>Torulaspora</taxon>
    </lineage>
</organism>
<keyword evidence="5" id="KW-1185">Reference proteome</keyword>
<dbReference type="HOGENOM" id="CLU_076387_2_0_1"/>
<dbReference type="Proteomes" id="UP000005627">
    <property type="component" value="Chromosome 1"/>
</dbReference>
<keyword evidence="3" id="KW-0687">Ribonucleoprotein</keyword>
<evidence type="ECO:0000313" key="5">
    <source>
        <dbReference type="Proteomes" id="UP000005627"/>
    </source>
</evidence>
<evidence type="ECO:0008006" key="6">
    <source>
        <dbReference type="Google" id="ProtNLM"/>
    </source>
</evidence>
<evidence type="ECO:0000256" key="2">
    <source>
        <dbReference type="ARBA" id="ARBA00022980"/>
    </source>
</evidence>
<evidence type="ECO:0000256" key="1">
    <source>
        <dbReference type="ARBA" id="ARBA00005781"/>
    </source>
</evidence>
<dbReference type="InterPro" id="IPR001857">
    <property type="entry name" value="Ribosomal_bL19"/>
</dbReference>
<dbReference type="Gene3D" id="2.30.30.790">
    <property type="match status" value="1"/>
</dbReference>
<dbReference type="SUPFAM" id="SSF50104">
    <property type="entry name" value="Translation proteins SH3-like domain"/>
    <property type="match status" value="1"/>
</dbReference>
<dbReference type="PANTHER" id="PTHR15680">
    <property type="entry name" value="RIBOSOMAL PROTEIN L19"/>
    <property type="match status" value="1"/>
</dbReference>
<evidence type="ECO:0000313" key="4">
    <source>
        <dbReference type="EMBL" id="CCE90062.1"/>
    </source>
</evidence>
<dbReference type="eggNOG" id="KOG1698">
    <property type="taxonomic scope" value="Eukaryota"/>
</dbReference>
<dbReference type="InterPro" id="IPR038657">
    <property type="entry name" value="Ribosomal_bL19_sf"/>
</dbReference>
<dbReference type="EMBL" id="HE616742">
    <property type="protein sequence ID" value="CCE90062.1"/>
    <property type="molecule type" value="Genomic_DNA"/>
</dbReference>
<dbReference type="KEGG" id="tdl:TDEL_0A07300"/>
<dbReference type="GO" id="GO:0005762">
    <property type="term" value="C:mitochondrial large ribosomal subunit"/>
    <property type="evidence" value="ECO:0007669"/>
    <property type="project" value="EnsemblFungi"/>
</dbReference>
<dbReference type="PANTHER" id="PTHR15680:SF9">
    <property type="entry name" value="LARGE RIBOSOMAL SUBUNIT PROTEIN BL19M"/>
    <property type="match status" value="1"/>
</dbReference>
<proteinExistence type="inferred from homology"/>
<dbReference type="STRING" id="1076872.G8ZN68"/>
<keyword evidence="2" id="KW-0689">Ribosomal protein</keyword>
<name>G8ZN68_TORDE</name>
<dbReference type="InterPro" id="IPR008991">
    <property type="entry name" value="Translation_prot_SH3-like_sf"/>
</dbReference>
<comment type="similarity">
    <text evidence="1">Belongs to the bacterial ribosomal protein bL19 family.</text>
</comment>
<dbReference type="InParanoid" id="G8ZN68"/>
<dbReference type="RefSeq" id="XP_003679273.1">
    <property type="nucleotide sequence ID" value="XM_003679225.1"/>
</dbReference>
<dbReference type="GO" id="GO:0003735">
    <property type="term" value="F:structural constituent of ribosome"/>
    <property type="evidence" value="ECO:0007669"/>
    <property type="project" value="EnsemblFungi"/>
</dbReference>
<dbReference type="Pfam" id="PF01245">
    <property type="entry name" value="Ribosomal_L19"/>
    <property type="match status" value="1"/>
</dbReference>